<accession>A0ABW2LIR1</accession>
<dbReference type="EMBL" id="JBHTCJ010000006">
    <property type="protein sequence ID" value="MFC7342406.1"/>
    <property type="molecule type" value="Genomic_DNA"/>
</dbReference>
<sequence>MKLTATTFLTLDGVMQAPGGPEEDTTGGFQHGGWVAPLFGEDDGRFIDSWFARAGAFLLGRRTFEIFAGFWPQVTDPDNEVARLLNELPKYVVSTGSPDLSWHNSEQISGDVAGRVAELKRAQGDELQVHGSGRLLGTLLEHDLVDELRLITFPVTLGSGRRLFPDGFTKAFTLVSADTTAAGALVTTYRPAGEPRYGTAGLTEEEGVVRETMS</sequence>
<dbReference type="Proteomes" id="UP001596504">
    <property type="component" value="Unassembled WGS sequence"/>
</dbReference>
<organism evidence="2 3">
    <name type="scientific">Saccharopolyspora griseoalba</name>
    <dbReference type="NCBI Taxonomy" id="1431848"/>
    <lineage>
        <taxon>Bacteria</taxon>
        <taxon>Bacillati</taxon>
        <taxon>Actinomycetota</taxon>
        <taxon>Actinomycetes</taxon>
        <taxon>Pseudonocardiales</taxon>
        <taxon>Pseudonocardiaceae</taxon>
        <taxon>Saccharopolyspora</taxon>
    </lineage>
</organism>
<feature type="domain" description="Bacterial bifunctional deaminase-reductase C-terminal" evidence="1">
    <location>
        <begin position="2"/>
        <end position="184"/>
    </location>
</feature>
<dbReference type="Pfam" id="PF01872">
    <property type="entry name" value="RibD_C"/>
    <property type="match status" value="1"/>
</dbReference>
<dbReference type="InterPro" id="IPR050765">
    <property type="entry name" value="Riboflavin_Biosynth_HTPR"/>
</dbReference>
<protein>
    <submittedName>
        <fullName evidence="2">Dihydrofolate reductase family protein</fullName>
    </submittedName>
</protein>
<reference evidence="3" key="1">
    <citation type="journal article" date="2019" name="Int. J. Syst. Evol. Microbiol.">
        <title>The Global Catalogue of Microorganisms (GCM) 10K type strain sequencing project: providing services to taxonomists for standard genome sequencing and annotation.</title>
        <authorList>
            <consortium name="The Broad Institute Genomics Platform"/>
            <consortium name="The Broad Institute Genome Sequencing Center for Infectious Disease"/>
            <person name="Wu L."/>
            <person name="Ma J."/>
        </authorList>
    </citation>
    <scope>NUCLEOTIDE SEQUENCE [LARGE SCALE GENOMIC DNA]</scope>
    <source>
        <strain evidence="3">WLHS5</strain>
    </source>
</reference>
<evidence type="ECO:0000313" key="2">
    <source>
        <dbReference type="EMBL" id="MFC7342406.1"/>
    </source>
</evidence>
<evidence type="ECO:0000313" key="3">
    <source>
        <dbReference type="Proteomes" id="UP001596504"/>
    </source>
</evidence>
<dbReference type="InterPro" id="IPR002734">
    <property type="entry name" value="RibDG_C"/>
</dbReference>
<keyword evidence="3" id="KW-1185">Reference proteome</keyword>
<dbReference type="RefSeq" id="WP_380668268.1">
    <property type="nucleotide sequence ID" value="NZ_JBHTCJ010000006.1"/>
</dbReference>
<dbReference type="InterPro" id="IPR024072">
    <property type="entry name" value="DHFR-like_dom_sf"/>
</dbReference>
<proteinExistence type="predicted"/>
<dbReference type="SUPFAM" id="SSF53597">
    <property type="entry name" value="Dihydrofolate reductase-like"/>
    <property type="match status" value="1"/>
</dbReference>
<gene>
    <name evidence="2" type="ORF">ACFQRI_13445</name>
</gene>
<evidence type="ECO:0000259" key="1">
    <source>
        <dbReference type="Pfam" id="PF01872"/>
    </source>
</evidence>
<dbReference type="Gene3D" id="3.40.430.10">
    <property type="entry name" value="Dihydrofolate Reductase, subunit A"/>
    <property type="match status" value="1"/>
</dbReference>
<dbReference type="PANTHER" id="PTHR38011:SF2">
    <property type="entry name" value="BIFUNCTIONAL DEAMINASE-REDUCTASE DOMAIN PROTEIN"/>
    <property type="match status" value="1"/>
</dbReference>
<name>A0ABW2LIR1_9PSEU</name>
<dbReference type="PANTHER" id="PTHR38011">
    <property type="entry name" value="DIHYDROFOLATE REDUCTASE FAMILY PROTEIN (AFU_ORTHOLOGUE AFUA_8G06820)"/>
    <property type="match status" value="1"/>
</dbReference>
<comment type="caution">
    <text evidence="2">The sequence shown here is derived from an EMBL/GenBank/DDBJ whole genome shotgun (WGS) entry which is preliminary data.</text>
</comment>